<organism evidence="5 6">
    <name type="scientific">Caulobacter flavus</name>
    <dbReference type="NCBI Taxonomy" id="1679497"/>
    <lineage>
        <taxon>Bacteria</taxon>
        <taxon>Pseudomonadati</taxon>
        <taxon>Pseudomonadota</taxon>
        <taxon>Alphaproteobacteria</taxon>
        <taxon>Caulobacterales</taxon>
        <taxon>Caulobacteraceae</taxon>
        <taxon>Caulobacter</taxon>
    </lineage>
</organism>
<reference evidence="4 7" key="2">
    <citation type="submission" date="2018-01" db="EMBL/GenBank/DDBJ databases">
        <title>Complete genome sequence of Caulobacter flavus RHGG3.</title>
        <authorList>
            <person name="Yang E."/>
        </authorList>
    </citation>
    <scope>NUCLEOTIDE SEQUENCE [LARGE SCALE GENOMIC DNA]</scope>
    <source>
        <strain evidence="4 7">RHGG3</strain>
    </source>
</reference>
<feature type="domain" description="VWFA" evidence="2">
    <location>
        <begin position="325"/>
        <end position="499"/>
    </location>
</feature>
<dbReference type="InterPro" id="IPR002035">
    <property type="entry name" value="VWF_A"/>
</dbReference>
<evidence type="ECO:0000313" key="5">
    <source>
        <dbReference type="EMBL" id="PLR17294.1"/>
    </source>
</evidence>
<dbReference type="Proteomes" id="UP000281192">
    <property type="component" value="Chromosome"/>
</dbReference>
<dbReference type="SMART" id="SM00609">
    <property type="entry name" value="VIT"/>
    <property type="match status" value="1"/>
</dbReference>
<dbReference type="PROSITE" id="PS51468">
    <property type="entry name" value="VIT"/>
    <property type="match status" value="1"/>
</dbReference>
<dbReference type="PROSITE" id="PS50234">
    <property type="entry name" value="VWFA"/>
    <property type="match status" value="1"/>
</dbReference>
<evidence type="ECO:0000256" key="1">
    <source>
        <dbReference type="SAM" id="Phobius"/>
    </source>
</evidence>
<dbReference type="SUPFAM" id="SSF53300">
    <property type="entry name" value="vWA-like"/>
    <property type="match status" value="1"/>
</dbReference>
<feature type="domain" description="VIT" evidence="3">
    <location>
        <begin position="57"/>
        <end position="185"/>
    </location>
</feature>
<dbReference type="PANTHER" id="PTHR45737:SF6">
    <property type="entry name" value="VON WILLEBRAND FACTOR A DOMAIN-CONTAINING PROTEIN 5A"/>
    <property type="match status" value="1"/>
</dbReference>
<keyword evidence="1" id="KW-0812">Transmembrane</keyword>
<feature type="transmembrane region" description="Helical" evidence="1">
    <location>
        <begin position="684"/>
        <end position="707"/>
    </location>
</feature>
<sequence>MSAQDVGASKPRVAAGARPGRWFAILCEAFALGLLLLLALAGTGRAAEAADSPASGGLIMRAKGGDQVVEAVRLGTDIDMTVSGLTVRGRVTQAFRNDTGHWVEAVYVYPLPQDGAVDTLKMVVGKKVIVGEIKKRAEAQEIYEAAKAQGKKAALVEQNRPNMFTNAVANVAPGETVLVQIEYQAPVAVSAGEYSLRMPLVVAPRYASPGAAPTPESRAAIVDPRVAGAINPVTVTVHLRAGFPLGAVGSATHAVDVRDEKGGKTITLKQGQVPADRDFVLAWKPVPLAAPSVALFREKIAGAHYVLAQVAPPITARAGPPPARDIIFVIDNSGSMGGESMRQAKAGLLYGLSNLKPGDRFNVVRFDDTLTVLFEGAVAADAANLGRARKFVSGLEATGGTEMVPAMAAALRDDGGEGKDEGRVRQVVFMTDGAIGDEQGLFDTIAAGRGRSRVFMVGIGSAPNSHLMTRASELGRGTFTHIGSTDGVEEAMRQLFDKLESPVATNLVARFEGTSSDAAPAVLPDLYRGEPVTLAAKVDDLDGVLTLSGVIDGRPWQTRIRLRDAEAGKGISKLWARRKITDAEVARTLAQITEDEADARVLKLGLDHGLVTSQTSLVAVDKTPARPADAPLLRSDLPLNLPAGWDFDALFNRKAATGAGDAPADPEQQVAQLDLPQTATDAPILILAGLGLMALALALGAGGWALGRRRVAA</sequence>
<dbReference type="InterPro" id="IPR013694">
    <property type="entry name" value="VIT"/>
</dbReference>
<accession>A0A2N5CUU5</accession>
<name>A0A2N5CUU5_9CAUL</name>
<dbReference type="AlphaFoldDB" id="A0A2N5CUU5"/>
<evidence type="ECO:0000259" key="2">
    <source>
        <dbReference type="PROSITE" id="PS50234"/>
    </source>
</evidence>
<evidence type="ECO:0000313" key="7">
    <source>
        <dbReference type="Proteomes" id="UP000281192"/>
    </source>
</evidence>
<dbReference type="SMART" id="SM00327">
    <property type="entry name" value="VWA"/>
    <property type="match status" value="1"/>
</dbReference>
<dbReference type="EMBL" id="PJRQ01000018">
    <property type="protein sequence ID" value="PLR17294.1"/>
    <property type="molecule type" value="Genomic_DNA"/>
</dbReference>
<dbReference type="OrthoDB" id="9784383at2"/>
<dbReference type="InterPro" id="IPR022440">
    <property type="entry name" value="CHP03788"/>
</dbReference>
<dbReference type="PANTHER" id="PTHR45737">
    <property type="entry name" value="VON WILLEBRAND FACTOR A DOMAIN-CONTAINING PROTEIN 5A"/>
    <property type="match status" value="1"/>
</dbReference>
<evidence type="ECO:0000313" key="6">
    <source>
        <dbReference type="Proteomes" id="UP000234483"/>
    </source>
</evidence>
<dbReference type="InterPro" id="IPR036465">
    <property type="entry name" value="vWFA_dom_sf"/>
</dbReference>
<gene>
    <name evidence="4" type="ORF">C1707_01465</name>
    <name evidence="5" type="ORF">CFHF_10080</name>
</gene>
<dbReference type="Proteomes" id="UP000234483">
    <property type="component" value="Unassembled WGS sequence"/>
</dbReference>
<keyword evidence="7" id="KW-1185">Reference proteome</keyword>
<dbReference type="Gene3D" id="3.40.50.410">
    <property type="entry name" value="von Willebrand factor, type A domain"/>
    <property type="match status" value="1"/>
</dbReference>
<evidence type="ECO:0000313" key="4">
    <source>
        <dbReference type="EMBL" id="AYV45026.1"/>
    </source>
</evidence>
<proteinExistence type="predicted"/>
<dbReference type="KEGG" id="cfh:C1707_01465"/>
<dbReference type="RefSeq" id="WP_101712883.1">
    <property type="nucleotide sequence ID" value="NZ_CP026100.1"/>
</dbReference>
<dbReference type="NCBIfam" id="TIGR03788">
    <property type="entry name" value="marine_srt_targ"/>
    <property type="match status" value="1"/>
</dbReference>
<reference evidence="5 6" key="1">
    <citation type="submission" date="2017-12" db="EMBL/GenBank/DDBJ databases">
        <title>The genome sequence of Caulobacter flavus CGMCC1 15093.</title>
        <authorList>
            <person name="Gao J."/>
            <person name="Mao X."/>
            <person name="Sun J."/>
        </authorList>
    </citation>
    <scope>NUCLEOTIDE SEQUENCE [LARGE SCALE GENOMIC DNA]</scope>
    <source>
        <strain evidence="5 6">CGMCC1 15093</strain>
    </source>
</reference>
<evidence type="ECO:0000259" key="3">
    <source>
        <dbReference type="PROSITE" id="PS51468"/>
    </source>
</evidence>
<dbReference type="EMBL" id="CP026100">
    <property type="protein sequence ID" value="AYV45026.1"/>
    <property type="molecule type" value="Genomic_DNA"/>
</dbReference>
<protein>
    <submittedName>
        <fullName evidence="5">Marine proteobacterial sortase target protein</fullName>
    </submittedName>
</protein>
<keyword evidence="1" id="KW-0472">Membrane</keyword>
<dbReference type="Pfam" id="PF08487">
    <property type="entry name" value="VIT"/>
    <property type="match status" value="1"/>
</dbReference>
<keyword evidence="1" id="KW-1133">Transmembrane helix</keyword>
<dbReference type="Pfam" id="PF13768">
    <property type="entry name" value="VWA_3"/>
    <property type="match status" value="1"/>
</dbReference>